<dbReference type="KEGG" id="rpc:RPC_4626"/>
<name>Q20XI8_RHOPB</name>
<proteinExistence type="predicted"/>
<gene>
    <name evidence="2" type="ordered locus">RPC_4626</name>
</gene>
<dbReference type="AlphaFoldDB" id="Q20XI8"/>
<dbReference type="EMBL" id="CP000301">
    <property type="protein sequence ID" value="ABD90148.1"/>
    <property type="molecule type" value="Genomic_DNA"/>
</dbReference>
<feature type="region of interest" description="Disordered" evidence="1">
    <location>
        <begin position="1"/>
        <end position="22"/>
    </location>
</feature>
<reference evidence="2" key="1">
    <citation type="submission" date="2006-03" db="EMBL/GenBank/DDBJ databases">
        <title>Complete sequence of Rhodopseudomonas palustris BisB18.</title>
        <authorList>
            <consortium name="US DOE Joint Genome Institute"/>
            <person name="Copeland A."/>
            <person name="Lucas S."/>
            <person name="Lapidus A."/>
            <person name="Barry K."/>
            <person name="Detter J.C."/>
            <person name="Glavina del Rio T."/>
            <person name="Hammon N."/>
            <person name="Israni S."/>
            <person name="Dalin E."/>
            <person name="Tice H."/>
            <person name="Pitluck S."/>
            <person name="Chain P."/>
            <person name="Malfatti S."/>
            <person name="Shin M."/>
            <person name="Vergez L."/>
            <person name="Schmutz J."/>
            <person name="Larimer F."/>
            <person name="Land M."/>
            <person name="Hauser L."/>
            <person name="Pelletier D.A."/>
            <person name="Kyrpides N."/>
            <person name="Anderson I."/>
            <person name="Oda Y."/>
            <person name="Harwood C.S."/>
            <person name="Richardson P."/>
        </authorList>
    </citation>
    <scope>NUCLEOTIDE SEQUENCE [LARGE SCALE GENOMIC DNA]</scope>
    <source>
        <strain evidence="2">BisB18</strain>
    </source>
</reference>
<sequence length="132" mass="14769">MLRRVMLSPIESAPSQRESTTCDRHRNQPYRAAATIAKLPRCRRIAANTMGHNAWSIDLESESLAYKITAQRDNETMRSSRISALIAIAKARIWASEGWRVVITDEQGRDYIPSQFEELAPAPRRAGAAAST</sequence>
<organism evidence="2">
    <name type="scientific">Rhodopseudomonas palustris (strain BisB18)</name>
    <dbReference type="NCBI Taxonomy" id="316056"/>
    <lineage>
        <taxon>Bacteria</taxon>
        <taxon>Pseudomonadati</taxon>
        <taxon>Pseudomonadota</taxon>
        <taxon>Alphaproteobacteria</taxon>
        <taxon>Hyphomicrobiales</taxon>
        <taxon>Nitrobacteraceae</taxon>
        <taxon>Rhodopseudomonas</taxon>
    </lineage>
</organism>
<dbReference type="eggNOG" id="ENOG50319Z5">
    <property type="taxonomic scope" value="Bacteria"/>
</dbReference>
<evidence type="ECO:0000313" key="2">
    <source>
        <dbReference type="EMBL" id="ABD90148.1"/>
    </source>
</evidence>
<accession>Q20XI8</accession>
<protein>
    <submittedName>
        <fullName evidence="2">Uncharacterized protein</fullName>
    </submittedName>
</protein>
<dbReference type="HOGENOM" id="CLU_1915488_0_0_5"/>
<evidence type="ECO:0000256" key="1">
    <source>
        <dbReference type="SAM" id="MobiDB-lite"/>
    </source>
</evidence>